<evidence type="ECO:0000259" key="4">
    <source>
        <dbReference type="PROSITE" id="PS50837"/>
    </source>
</evidence>
<proteinExistence type="predicted"/>
<dbReference type="Gene3D" id="3.40.50.300">
    <property type="entry name" value="P-loop containing nucleotide triphosphate hydrolases"/>
    <property type="match status" value="1"/>
</dbReference>
<dbReference type="GO" id="GO:0005524">
    <property type="term" value="F:ATP binding"/>
    <property type="evidence" value="ECO:0007669"/>
    <property type="project" value="UniProtKB-KW"/>
</dbReference>
<evidence type="ECO:0000313" key="6">
    <source>
        <dbReference type="Proteomes" id="UP000677054"/>
    </source>
</evidence>
<feature type="compositionally biased region" description="Polar residues" evidence="3">
    <location>
        <begin position="697"/>
        <end position="727"/>
    </location>
</feature>
<accession>A0A7R8X7E4</accession>
<reference evidence="5" key="1">
    <citation type="submission" date="2020-11" db="EMBL/GenBank/DDBJ databases">
        <authorList>
            <person name="Tran Van P."/>
        </authorList>
    </citation>
    <scope>NUCLEOTIDE SEQUENCE</scope>
</reference>
<gene>
    <name evidence="5" type="ORF">DSTB1V02_LOCUS5294</name>
</gene>
<dbReference type="InterPro" id="IPR007111">
    <property type="entry name" value="NACHT_NTPase"/>
</dbReference>
<dbReference type="AlphaFoldDB" id="A0A7R8X7E4"/>
<keyword evidence="1" id="KW-0547">Nucleotide-binding</keyword>
<dbReference type="SUPFAM" id="SSF52540">
    <property type="entry name" value="P-loop containing nucleoside triphosphate hydrolases"/>
    <property type="match status" value="1"/>
</dbReference>
<dbReference type="PROSITE" id="PS50837">
    <property type="entry name" value="NACHT"/>
    <property type="match status" value="1"/>
</dbReference>
<dbReference type="Proteomes" id="UP000677054">
    <property type="component" value="Unassembled WGS sequence"/>
</dbReference>
<feature type="domain" description="NACHT" evidence="4">
    <location>
        <begin position="95"/>
        <end position="215"/>
    </location>
</feature>
<dbReference type="OrthoDB" id="120976at2759"/>
<dbReference type="Gene3D" id="3.80.10.10">
    <property type="entry name" value="Ribonuclease Inhibitor"/>
    <property type="match status" value="2"/>
</dbReference>
<dbReference type="PANTHER" id="PTHR46312:SF2">
    <property type="entry name" value="NUCLEOTIDE-BINDING OLIGOMERIZATION DOMAIN-CONTAINING PROTEIN 2-LIKE"/>
    <property type="match status" value="1"/>
</dbReference>
<protein>
    <recommendedName>
        <fullName evidence="4">NACHT domain-containing protein</fullName>
    </recommendedName>
</protein>
<evidence type="ECO:0000313" key="5">
    <source>
        <dbReference type="EMBL" id="CAD7245421.1"/>
    </source>
</evidence>
<dbReference type="InterPro" id="IPR032675">
    <property type="entry name" value="LRR_dom_sf"/>
</dbReference>
<dbReference type="EMBL" id="CAJPEV010000851">
    <property type="protein sequence ID" value="CAG0889071.1"/>
    <property type="molecule type" value="Genomic_DNA"/>
</dbReference>
<dbReference type="InterPro" id="IPR027417">
    <property type="entry name" value="P-loop_NTPase"/>
</dbReference>
<evidence type="ECO:0000256" key="1">
    <source>
        <dbReference type="ARBA" id="ARBA00022741"/>
    </source>
</evidence>
<dbReference type="Pfam" id="PF05729">
    <property type="entry name" value="NACHT"/>
    <property type="match status" value="1"/>
</dbReference>
<feature type="compositionally biased region" description="Polar residues" evidence="3">
    <location>
        <begin position="734"/>
        <end position="758"/>
    </location>
</feature>
<organism evidence="5">
    <name type="scientific">Darwinula stevensoni</name>
    <dbReference type="NCBI Taxonomy" id="69355"/>
    <lineage>
        <taxon>Eukaryota</taxon>
        <taxon>Metazoa</taxon>
        <taxon>Ecdysozoa</taxon>
        <taxon>Arthropoda</taxon>
        <taxon>Crustacea</taxon>
        <taxon>Oligostraca</taxon>
        <taxon>Ostracoda</taxon>
        <taxon>Podocopa</taxon>
        <taxon>Podocopida</taxon>
        <taxon>Darwinulocopina</taxon>
        <taxon>Darwinuloidea</taxon>
        <taxon>Darwinulidae</taxon>
        <taxon>Darwinula</taxon>
    </lineage>
</organism>
<dbReference type="EMBL" id="LR900368">
    <property type="protein sequence ID" value="CAD7245421.1"/>
    <property type="molecule type" value="Genomic_DNA"/>
</dbReference>
<keyword evidence="2" id="KW-0067">ATP-binding</keyword>
<name>A0A7R8X7E4_9CRUS</name>
<sequence length="1170" mass="130383">MEFGEREAAIICGQRPPEPVLEVQERLKKHYLDSLGKTVIPDWGDKGFRQNLEELQLSLRLAPSDSRGKTSQKVLIQHLLQPCSLQDKLLKGLLRRVLVEGDLGYGKTSLCMKLAYDWAKGESSYLSSFQLVFLIQLRFFHGKLSSYIKKEFFPKSLNSKKARQSVKTYMDDYNDKVLFVLDGFDELDEGNMKEILELMEGTLYPNSHVLVTSLPACTDLLKPFVEKRVVVQGLGLSYVRPFVYSYFKSVNKVDEAEALFQKGIVKHETYSYIMASPLMCFLMCRLFEVDPKFPENSLTKAMESLLQEVFLKSAPAAAIEGNGEAMSKTLSEKNEAMLKTLGRLALQVVLDNKASVTEDEIRNEGLGTAVERGLLVRSWALGKRGKKKSRSYRFIHECIMAYLAARYMGSLSSGKFDKSLVLILTYVDTMDDLNDLGMQVLRFLAGTLGGEAGIIFQRLKFSAISMRTLFILLKESGSHPHVITQLCDLANVRSKVQVTVDDIELDGWKSVVESPACKVHAIDIVFKDSRGYDQQKLESLIRAVSGSDSIRKVRISTSVHHDFQATTVQHISRSVAILLEKKNLECLDVSLNRLEEDEGLRPVLKAVISALLHDKASHSLQKLVMNVGMSTDMAVSLCRAIQAFQGKLQVLSLPHLVCGQEAYQALASLIRTLPMLALNLNHAWTLSPAVEEVDPVTDSQSQSSWDTRLPSQNCWDNGRLQSPTQHQGPWEGRLQSQPQSCWDNGRVQSQSQGNGTIRSVSSIDAGTLRKYNTLRKVNYPLPVCDSKEHDMFGFHDIFTQLQSPDCRLQNLNLSNASLRKEDFMCLGETLQKAKNLTSLTLQGVSKVPDILPLFLGLQENVCLQLLDLSSSHVTLDDFSFQCLCQVLTRAANLRLLSLKGWSFQLEEPRSMDVFRAFLASTNMSNLDLEGCDIQLTVDDSSFPPSEDIQSALNVNEVPSLTFLNLKNARLQMRNNRRHDVFLPPRLASFLSPFQNLVSLDCGLCEGQKCPLDDKGAVKAFTDVKQLPKLKQLGIAGWTLNLKSPGKTLKSLGRCLKSMGIRSLDTADVSVRTGLGKHGLETLFFTLVLGNAMELQSVTVSKEAVASSHVDVLAKAVADKFKGDRLELVFNSVPDIIFHSLFNALNEQGRLNVAMSLNAHGTRAIHVTPKA</sequence>
<evidence type="ECO:0000256" key="3">
    <source>
        <dbReference type="SAM" id="MobiDB-lite"/>
    </source>
</evidence>
<evidence type="ECO:0000256" key="2">
    <source>
        <dbReference type="ARBA" id="ARBA00022840"/>
    </source>
</evidence>
<keyword evidence="6" id="KW-1185">Reference proteome</keyword>
<dbReference type="SUPFAM" id="SSF52047">
    <property type="entry name" value="RNI-like"/>
    <property type="match status" value="1"/>
</dbReference>
<dbReference type="PANTHER" id="PTHR46312">
    <property type="entry name" value="NACHT DOMAIN-CONTAINING PROTEIN"/>
    <property type="match status" value="1"/>
</dbReference>
<feature type="region of interest" description="Disordered" evidence="3">
    <location>
        <begin position="695"/>
        <end position="758"/>
    </location>
</feature>